<keyword evidence="5 6" id="KW-0472">Membrane</keyword>
<evidence type="ECO:0000313" key="8">
    <source>
        <dbReference type="EMBL" id="MBB5183673.1"/>
    </source>
</evidence>
<evidence type="ECO:0000256" key="1">
    <source>
        <dbReference type="ARBA" id="ARBA00004651"/>
    </source>
</evidence>
<keyword evidence="9" id="KW-1185">Reference proteome</keyword>
<dbReference type="PANTHER" id="PTHR33545:SF5">
    <property type="entry name" value="UPF0750 MEMBRANE PROTEIN YITT"/>
    <property type="match status" value="1"/>
</dbReference>
<accession>A0A7W8CXY7</accession>
<evidence type="ECO:0000313" key="9">
    <source>
        <dbReference type="Proteomes" id="UP000539953"/>
    </source>
</evidence>
<name>A0A7W8CXY7_9FIRM</name>
<feature type="transmembrane region" description="Helical" evidence="6">
    <location>
        <begin position="122"/>
        <end position="140"/>
    </location>
</feature>
<dbReference type="PIRSF" id="PIRSF006483">
    <property type="entry name" value="Membrane_protein_YitT"/>
    <property type="match status" value="1"/>
</dbReference>
<feature type="transmembrane region" description="Helical" evidence="6">
    <location>
        <begin position="161"/>
        <end position="182"/>
    </location>
</feature>
<feature type="transmembrane region" description="Helical" evidence="6">
    <location>
        <begin position="91"/>
        <end position="110"/>
    </location>
</feature>
<comment type="caution">
    <text evidence="8">The sequence shown here is derived from an EMBL/GenBank/DDBJ whole genome shotgun (WGS) entry which is preliminary data.</text>
</comment>
<dbReference type="Gene3D" id="3.30.70.120">
    <property type="match status" value="1"/>
</dbReference>
<feature type="transmembrane region" description="Helical" evidence="6">
    <location>
        <begin position="16"/>
        <end position="38"/>
    </location>
</feature>
<evidence type="ECO:0000256" key="5">
    <source>
        <dbReference type="ARBA" id="ARBA00023136"/>
    </source>
</evidence>
<dbReference type="InterPro" id="IPR019264">
    <property type="entry name" value="DUF2179"/>
</dbReference>
<evidence type="ECO:0000256" key="6">
    <source>
        <dbReference type="SAM" id="Phobius"/>
    </source>
</evidence>
<dbReference type="Pfam" id="PF02588">
    <property type="entry name" value="YitT_membrane"/>
    <property type="match status" value="1"/>
</dbReference>
<dbReference type="InterPro" id="IPR015867">
    <property type="entry name" value="N-reg_PII/ATP_PRibTrfase_C"/>
</dbReference>
<dbReference type="GO" id="GO:0005886">
    <property type="term" value="C:plasma membrane"/>
    <property type="evidence" value="ECO:0007669"/>
    <property type="project" value="UniProtKB-SubCell"/>
</dbReference>
<dbReference type="AlphaFoldDB" id="A0A7W8CXY7"/>
<reference evidence="8 9" key="1">
    <citation type="submission" date="2020-08" db="EMBL/GenBank/DDBJ databases">
        <title>Genomic Encyclopedia of Type Strains, Phase IV (KMG-IV): sequencing the most valuable type-strain genomes for metagenomic binning, comparative biology and taxonomic classification.</title>
        <authorList>
            <person name="Goeker M."/>
        </authorList>
    </citation>
    <scope>NUCLEOTIDE SEQUENCE [LARGE SCALE GENOMIC DNA]</scope>
    <source>
        <strain evidence="8 9">DSM 25799</strain>
    </source>
</reference>
<evidence type="ECO:0000256" key="3">
    <source>
        <dbReference type="ARBA" id="ARBA00022692"/>
    </source>
</evidence>
<dbReference type="EMBL" id="JACHHK010000007">
    <property type="protein sequence ID" value="MBB5183673.1"/>
    <property type="molecule type" value="Genomic_DNA"/>
</dbReference>
<protein>
    <submittedName>
        <fullName evidence="8">Uncharacterized membrane-anchored protein YitT (DUF2179 family)</fullName>
    </submittedName>
</protein>
<dbReference type="InterPro" id="IPR051461">
    <property type="entry name" value="UPF0750_membrane"/>
</dbReference>
<gene>
    <name evidence="8" type="ORF">HNQ47_001712</name>
</gene>
<dbReference type="RefSeq" id="WP_183328970.1">
    <property type="nucleotide sequence ID" value="NZ_JACHHK010000007.1"/>
</dbReference>
<keyword evidence="2" id="KW-1003">Cell membrane</keyword>
<feature type="domain" description="DUF2179" evidence="7">
    <location>
        <begin position="231"/>
        <end position="285"/>
    </location>
</feature>
<keyword evidence="4 6" id="KW-1133">Transmembrane helix</keyword>
<dbReference type="InterPro" id="IPR003740">
    <property type="entry name" value="YitT"/>
</dbReference>
<evidence type="ECO:0000256" key="4">
    <source>
        <dbReference type="ARBA" id="ARBA00022989"/>
    </source>
</evidence>
<sequence>MIEVWKDMQKDKKIRLVISVVVVIISAFLQVVIMEVFMDPCNLISGGFTGISLMLNKIMKLFGINFSTSAGILLLNIPAAVLCYRYVSPRFTFLSCLQFTLVSLFLEVFHFEPFISDQTLNVLFGGLCWGFTISIALRAGGSTGGTDFIAQYVSSKIHKGIWEYVFAGNCVMYVIFGSIFGWTHAGYSIVFQFLSTKTISSMYHQYSQTTLEITTSHPQAVIDAFMTTTKHGMSVLPGFGGYSHRRIYICKAVVSSYECSDIIDNIRRVDPKVIINTYPTSNFYGSFYQKPIE</sequence>
<keyword evidence="3 6" id="KW-0812">Transmembrane</keyword>
<feature type="transmembrane region" description="Helical" evidence="6">
    <location>
        <begin position="58"/>
        <end position="84"/>
    </location>
</feature>
<proteinExistence type="predicted"/>
<evidence type="ECO:0000259" key="7">
    <source>
        <dbReference type="Pfam" id="PF10035"/>
    </source>
</evidence>
<organism evidence="8 9">
    <name type="scientific">Catenisphaera adipataccumulans</name>
    <dbReference type="NCBI Taxonomy" id="700500"/>
    <lineage>
        <taxon>Bacteria</taxon>
        <taxon>Bacillati</taxon>
        <taxon>Bacillota</taxon>
        <taxon>Erysipelotrichia</taxon>
        <taxon>Erysipelotrichales</taxon>
        <taxon>Erysipelotrichaceae</taxon>
        <taxon>Catenisphaera</taxon>
    </lineage>
</organism>
<dbReference type="PANTHER" id="PTHR33545">
    <property type="entry name" value="UPF0750 MEMBRANE PROTEIN YITT-RELATED"/>
    <property type="match status" value="1"/>
</dbReference>
<comment type="subcellular location">
    <subcellularLocation>
        <location evidence="1">Cell membrane</location>
        <topology evidence="1">Multi-pass membrane protein</topology>
    </subcellularLocation>
</comment>
<dbReference type="Pfam" id="PF10035">
    <property type="entry name" value="DUF2179"/>
    <property type="match status" value="1"/>
</dbReference>
<evidence type="ECO:0000256" key="2">
    <source>
        <dbReference type="ARBA" id="ARBA00022475"/>
    </source>
</evidence>
<dbReference type="Proteomes" id="UP000539953">
    <property type="component" value="Unassembled WGS sequence"/>
</dbReference>